<dbReference type="OrthoDB" id="9785602at2"/>
<dbReference type="Pfam" id="PF13302">
    <property type="entry name" value="Acetyltransf_3"/>
    <property type="match status" value="1"/>
</dbReference>
<evidence type="ECO:0000313" key="2">
    <source>
        <dbReference type="EMBL" id="ALS75594.1"/>
    </source>
</evidence>
<dbReference type="KEGG" id="prt:AUC31_10485"/>
<sequence length="162" mass="18941">MKRDNRMQAVFESKRCYIRPFIESDLDAFITYRNNPEWMEFQYFKGLAREEYEEILIREPSVEKGAQLAIIRKADESLMGDVFIKKEAEACWIGYTINPVFKRQGYAYETIRAMVQWIRQAYPGVKIKAGTSPENLASIQLLKKLEFTPAGMEEGELVFQYA</sequence>
<accession>A0A0U2YLV6</accession>
<dbReference type="GO" id="GO:0016747">
    <property type="term" value="F:acyltransferase activity, transferring groups other than amino-acyl groups"/>
    <property type="evidence" value="ECO:0007669"/>
    <property type="project" value="InterPro"/>
</dbReference>
<dbReference type="InterPro" id="IPR016181">
    <property type="entry name" value="Acyl_CoA_acyltransferase"/>
</dbReference>
<dbReference type="EMBL" id="CP013659">
    <property type="protein sequence ID" value="ALS75594.1"/>
    <property type="molecule type" value="Genomic_DNA"/>
</dbReference>
<organism evidence="2 3">
    <name type="scientific">Planococcus rifietoensis</name>
    <dbReference type="NCBI Taxonomy" id="200991"/>
    <lineage>
        <taxon>Bacteria</taxon>
        <taxon>Bacillati</taxon>
        <taxon>Bacillota</taxon>
        <taxon>Bacilli</taxon>
        <taxon>Bacillales</taxon>
        <taxon>Caryophanaceae</taxon>
        <taxon>Planococcus</taxon>
    </lineage>
</organism>
<dbReference type="PANTHER" id="PTHR43792:SF1">
    <property type="entry name" value="N-ACETYLTRANSFERASE DOMAIN-CONTAINING PROTEIN"/>
    <property type="match status" value="1"/>
</dbReference>
<dbReference type="PANTHER" id="PTHR43792">
    <property type="entry name" value="GNAT FAMILY, PUTATIVE (AFU_ORTHOLOGUE AFUA_3G00765)-RELATED-RELATED"/>
    <property type="match status" value="1"/>
</dbReference>
<reference evidence="2" key="1">
    <citation type="submission" date="2016-01" db="EMBL/GenBank/DDBJ databases">
        <title>Complete genome of Planococcus rifietoensis type strain M8.</title>
        <authorList>
            <person name="See-Too W.S."/>
        </authorList>
    </citation>
    <scope>NUCLEOTIDE SEQUENCE [LARGE SCALE GENOMIC DNA]</scope>
    <source>
        <strain evidence="2">M8</strain>
    </source>
</reference>
<feature type="domain" description="N-acetyltransferase" evidence="1">
    <location>
        <begin position="16"/>
        <end position="162"/>
    </location>
</feature>
<protein>
    <recommendedName>
        <fullName evidence="1">N-acetyltransferase domain-containing protein</fullName>
    </recommendedName>
</protein>
<dbReference type="AlphaFoldDB" id="A0A0U2YLV6"/>
<evidence type="ECO:0000313" key="3">
    <source>
        <dbReference type="Proteomes" id="UP000067683"/>
    </source>
</evidence>
<dbReference type="PROSITE" id="PS51186">
    <property type="entry name" value="GNAT"/>
    <property type="match status" value="1"/>
</dbReference>
<dbReference type="InterPro" id="IPR051531">
    <property type="entry name" value="N-acetyltransferase"/>
</dbReference>
<dbReference type="SUPFAM" id="SSF55729">
    <property type="entry name" value="Acyl-CoA N-acyltransferases (Nat)"/>
    <property type="match status" value="1"/>
</dbReference>
<dbReference type="Gene3D" id="3.40.630.30">
    <property type="match status" value="1"/>
</dbReference>
<dbReference type="InterPro" id="IPR000182">
    <property type="entry name" value="GNAT_dom"/>
</dbReference>
<dbReference type="STRING" id="200991.AUC31_10485"/>
<dbReference type="RefSeq" id="WP_058382297.1">
    <property type="nucleotide sequence ID" value="NZ_CP013659.2"/>
</dbReference>
<name>A0A0U2YLV6_9BACL</name>
<keyword evidence="3" id="KW-1185">Reference proteome</keyword>
<proteinExistence type="predicted"/>
<dbReference type="Proteomes" id="UP000067683">
    <property type="component" value="Chromosome"/>
</dbReference>
<gene>
    <name evidence="2" type="ORF">AUC31_10485</name>
</gene>
<evidence type="ECO:0000259" key="1">
    <source>
        <dbReference type="PROSITE" id="PS51186"/>
    </source>
</evidence>